<reference evidence="3 4" key="1">
    <citation type="journal article" date="2023" name="Hortic Res">
        <title>Pangenome of water caltrop reveals structural variations and asymmetric subgenome divergence after allopolyploidization.</title>
        <authorList>
            <person name="Zhang X."/>
            <person name="Chen Y."/>
            <person name="Wang L."/>
            <person name="Yuan Y."/>
            <person name="Fang M."/>
            <person name="Shi L."/>
            <person name="Lu R."/>
            <person name="Comes H.P."/>
            <person name="Ma Y."/>
            <person name="Chen Y."/>
            <person name="Huang G."/>
            <person name="Zhou Y."/>
            <person name="Zheng Z."/>
            <person name="Qiu Y."/>
        </authorList>
    </citation>
    <scope>NUCLEOTIDE SEQUENCE [LARGE SCALE GENOMIC DNA]</scope>
    <source>
        <strain evidence="3">F231</strain>
    </source>
</reference>
<proteinExistence type="predicted"/>
<dbReference type="Gene3D" id="3.30.200.20">
    <property type="entry name" value="Phosphorylase Kinase, domain 1"/>
    <property type="match status" value="1"/>
</dbReference>
<organism evidence="3 4">
    <name type="scientific">Trapa natans</name>
    <name type="common">Water chestnut</name>
    <dbReference type="NCBI Taxonomy" id="22666"/>
    <lineage>
        <taxon>Eukaryota</taxon>
        <taxon>Viridiplantae</taxon>
        <taxon>Streptophyta</taxon>
        <taxon>Embryophyta</taxon>
        <taxon>Tracheophyta</taxon>
        <taxon>Spermatophyta</taxon>
        <taxon>Magnoliopsida</taxon>
        <taxon>eudicotyledons</taxon>
        <taxon>Gunneridae</taxon>
        <taxon>Pentapetalae</taxon>
        <taxon>rosids</taxon>
        <taxon>malvids</taxon>
        <taxon>Myrtales</taxon>
        <taxon>Lythraceae</taxon>
        <taxon>Trapa</taxon>
    </lineage>
</organism>
<dbReference type="InterPro" id="IPR055164">
    <property type="entry name" value="EDR1/CTR1/ARMC3-like_pept-like"/>
</dbReference>
<gene>
    <name evidence="3" type="ORF">SAY86_003365</name>
</gene>
<name>A0AAN7M612_TRANT</name>
<dbReference type="Proteomes" id="UP001346149">
    <property type="component" value="Unassembled WGS sequence"/>
</dbReference>
<evidence type="ECO:0000313" key="3">
    <source>
        <dbReference type="EMBL" id="KAK4803548.1"/>
    </source>
</evidence>
<dbReference type="InterPro" id="IPR052441">
    <property type="entry name" value="Armadillo-Ser/Thr_Kinase"/>
</dbReference>
<keyword evidence="4" id="KW-1185">Reference proteome</keyword>
<dbReference type="Pfam" id="PF14381">
    <property type="entry name" value="EDR1_CTR1_ARMC3_pept"/>
    <property type="match status" value="1"/>
</dbReference>
<dbReference type="EMBL" id="JAXQNO010000001">
    <property type="protein sequence ID" value="KAK4803548.1"/>
    <property type="molecule type" value="Genomic_DNA"/>
</dbReference>
<dbReference type="InterPro" id="IPR011009">
    <property type="entry name" value="Kinase-like_dom_sf"/>
</dbReference>
<comment type="caution">
    <text evidence="3">The sequence shown here is derived from an EMBL/GenBank/DDBJ whole genome shotgun (WGS) entry which is preliminary data.</text>
</comment>
<evidence type="ECO:0000256" key="1">
    <source>
        <dbReference type="ARBA" id="ARBA00022737"/>
    </source>
</evidence>
<accession>A0AAN7M612</accession>
<protein>
    <recommendedName>
        <fullName evidence="2">EDR1/CTR1/ARMC3-like peptidase-like domain-containing protein</fullName>
    </recommendedName>
</protein>
<keyword evidence="1" id="KW-0677">Repeat</keyword>
<evidence type="ECO:0000313" key="4">
    <source>
        <dbReference type="Proteomes" id="UP001346149"/>
    </source>
</evidence>
<dbReference type="PANTHER" id="PTHR46618">
    <property type="entry name" value="ARMADILLO REPEAT-CONTAINING PROTEIN 3"/>
    <property type="match status" value="1"/>
</dbReference>
<dbReference type="AlphaFoldDB" id="A0AAN7M612"/>
<feature type="domain" description="EDR1/CTR1/ARMC3-like peptidase-like" evidence="2">
    <location>
        <begin position="8"/>
        <end position="180"/>
    </location>
</feature>
<dbReference type="PANTHER" id="PTHR46618:SF1">
    <property type="entry name" value="ARMADILLO REPEAT-CONTAINING PROTEIN 3"/>
    <property type="match status" value="1"/>
</dbReference>
<sequence length="396" mass="44648">MSPSLWVMCNDLEEGKKPPSLIALRNVEPSETSMEVVLVDKREDSRLKDLEDKAQALQYDSENALVLVKKLGKLVAISMGGTFPLEQGNLYRQWRVISKRLKDILKCIVLPIGSISSGLCRHRAILFKKLADHIGLPCRIARGCKYCAADHHSSCLVKIKDDRHLSREYVVDLVGEPGNVHCPDSSINGCFISLIPSPFQVSNLKAFQRPYMDHATSYGTSRIEKPLPLPDNYPYSSNWRGDELNEVSTVGELSATQIDLHDDSPRQDEPLPIVRPSNEEEITMSENLSPCGICKQSSLGPSESIINNVESFGKFPTVTFPRYLNLEPSLAMDWLEISWDELHIKERVGAGSFWTVHRAEWHGSDVAVKVLTMQDFHDDQLKEFLRESQDVLTYQL</sequence>
<dbReference type="SUPFAM" id="SSF56112">
    <property type="entry name" value="Protein kinase-like (PK-like)"/>
    <property type="match status" value="1"/>
</dbReference>
<evidence type="ECO:0000259" key="2">
    <source>
        <dbReference type="Pfam" id="PF14381"/>
    </source>
</evidence>